<reference evidence="1 2" key="1">
    <citation type="submission" date="2013-05" db="EMBL/GenBank/DDBJ databases">
        <title>The Genome Sequence of Corynebacterium pyruviciproducens 1773O (ATCC BAA-1742).</title>
        <authorList>
            <consortium name="The Broad Institute Genomics Platform"/>
            <person name="Earl A."/>
            <person name="Ward D."/>
            <person name="Feldgarden M."/>
            <person name="Gevers D."/>
            <person name="Tong J."/>
            <person name="Walker B."/>
            <person name="Young S."/>
            <person name="Zeng Q."/>
            <person name="Gargeya S."/>
            <person name="Fitzgerald M."/>
            <person name="Haas B."/>
            <person name="Abouelleil A."/>
            <person name="Allen A.W."/>
            <person name="Alvarado L."/>
            <person name="Arachchi H.M."/>
            <person name="Berlin A.M."/>
            <person name="Chapman S.B."/>
            <person name="Gainer-Dewar J."/>
            <person name="Goldberg J."/>
            <person name="Griggs A."/>
            <person name="Gujja S."/>
            <person name="Hansen M."/>
            <person name="Howarth C."/>
            <person name="Imamovic A."/>
            <person name="Ireland A."/>
            <person name="Larimer J."/>
            <person name="McCowan C."/>
            <person name="Murphy C."/>
            <person name="Pearson M."/>
            <person name="Poon T.W."/>
            <person name="Priest M."/>
            <person name="Roberts A."/>
            <person name="Saif S."/>
            <person name="Shea T."/>
            <person name="Sisk P."/>
            <person name="Sykes S."/>
            <person name="Wortman J."/>
            <person name="Nusbaum C."/>
            <person name="Birren B."/>
        </authorList>
    </citation>
    <scope>NUCLEOTIDE SEQUENCE [LARGE SCALE GENOMIC DNA]</scope>
    <source>
        <strain evidence="1 2">ATCC BAA-1742</strain>
    </source>
</reference>
<name>S3A0T2_9CORY</name>
<organism evidence="1 2">
    <name type="scientific">Corynebacterium pyruviciproducens ATCC BAA-1742</name>
    <dbReference type="NCBI Taxonomy" id="1125779"/>
    <lineage>
        <taxon>Bacteria</taxon>
        <taxon>Bacillati</taxon>
        <taxon>Actinomycetota</taxon>
        <taxon>Actinomycetes</taxon>
        <taxon>Mycobacteriales</taxon>
        <taxon>Corynebacteriaceae</taxon>
        <taxon>Corynebacterium</taxon>
    </lineage>
</organism>
<proteinExistence type="predicted"/>
<gene>
    <name evidence="1" type="ORF">HMPREF1219_00894</name>
</gene>
<keyword evidence="2" id="KW-1185">Reference proteome</keyword>
<evidence type="ECO:0000313" key="2">
    <source>
        <dbReference type="Proteomes" id="UP000014408"/>
    </source>
</evidence>
<dbReference type="EMBL" id="ATBY01000010">
    <property type="protein sequence ID" value="EPD69949.1"/>
    <property type="molecule type" value="Genomic_DNA"/>
</dbReference>
<sequence length="50" mass="5443">MVALTVAMQKETRARLLCTGSSLMPGFYTTPWAIMASATFLKPAMFAPMT</sequence>
<dbReference type="STRING" id="1125779.HMPREF1219_00894"/>
<accession>S3A0T2</accession>
<comment type="caution">
    <text evidence="1">The sequence shown here is derived from an EMBL/GenBank/DDBJ whole genome shotgun (WGS) entry which is preliminary data.</text>
</comment>
<dbReference type="Proteomes" id="UP000014408">
    <property type="component" value="Unassembled WGS sequence"/>
</dbReference>
<evidence type="ECO:0000313" key="1">
    <source>
        <dbReference type="EMBL" id="EPD69949.1"/>
    </source>
</evidence>
<dbReference type="AlphaFoldDB" id="S3A0T2"/>
<protein>
    <submittedName>
        <fullName evidence="1">Uncharacterized protein</fullName>
    </submittedName>
</protein>
<dbReference type="HOGENOM" id="CLU_3116907_0_0_11"/>